<sequence>MGDGFWQTINYFRNDVIDQFINKNIIVGDKVYNKADQIHLGTKQIFLKFKRKLHPIYSLLTDVYGIFTPLKDILLMRGL</sequence>
<evidence type="ECO:0000313" key="2">
    <source>
        <dbReference type="Proteomes" id="UP000031465"/>
    </source>
</evidence>
<dbReference type="EMBL" id="JSAN01000115">
    <property type="protein sequence ID" value="KIC71112.1"/>
    <property type="molecule type" value="Genomic_DNA"/>
</dbReference>
<proteinExistence type="predicted"/>
<organism evidence="1 2">
    <name type="scientific">Candidatus Protochlamydia amoebophila</name>
    <dbReference type="NCBI Taxonomy" id="362787"/>
    <lineage>
        <taxon>Bacteria</taxon>
        <taxon>Pseudomonadati</taxon>
        <taxon>Chlamydiota</taxon>
        <taxon>Chlamydiia</taxon>
        <taxon>Parachlamydiales</taxon>
        <taxon>Parachlamydiaceae</taxon>
        <taxon>Candidatus Protochlamydia</taxon>
    </lineage>
</organism>
<protein>
    <submittedName>
        <fullName evidence="1">Uncharacterized protein</fullName>
    </submittedName>
</protein>
<dbReference type="Proteomes" id="UP000031465">
    <property type="component" value="Unassembled WGS sequence"/>
</dbReference>
<accession>A0A0C1JV49</accession>
<name>A0A0C1JV49_9BACT</name>
<comment type="caution">
    <text evidence="1">The sequence shown here is derived from an EMBL/GenBank/DDBJ whole genome shotgun (WGS) entry which is preliminary data.</text>
</comment>
<reference evidence="1 2" key="1">
    <citation type="journal article" date="2014" name="Mol. Biol. Evol.">
        <title>Massive expansion of Ubiquitination-related gene families within the Chlamydiae.</title>
        <authorList>
            <person name="Domman D."/>
            <person name="Collingro A."/>
            <person name="Lagkouvardos I."/>
            <person name="Gehre L."/>
            <person name="Weinmaier T."/>
            <person name="Rattei T."/>
            <person name="Subtil A."/>
            <person name="Horn M."/>
        </authorList>
    </citation>
    <scope>NUCLEOTIDE SEQUENCE [LARGE SCALE GENOMIC DNA]</scope>
    <source>
        <strain evidence="1 2">EI2</strain>
    </source>
</reference>
<gene>
    <name evidence="1" type="ORF">DB44_ER00410</name>
</gene>
<dbReference type="AlphaFoldDB" id="A0A0C1JV49"/>
<evidence type="ECO:0000313" key="1">
    <source>
        <dbReference type="EMBL" id="KIC71112.1"/>
    </source>
</evidence>